<dbReference type="AlphaFoldDB" id="A0AAU9C335"/>
<dbReference type="KEGG" id="mcau:MIT9_P1127"/>
<keyword evidence="3" id="KW-1185">Reference proteome</keyword>
<evidence type="ECO:0000313" key="3">
    <source>
        <dbReference type="Proteomes" id="UP001321825"/>
    </source>
</evidence>
<accession>A0AAU9C335</accession>
<name>A0AAU9C335_9GAMM</name>
<proteinExistence type="predicted"/>
<feature type="compositionally biased region" description="Basic and acidic residues" evidence="1">
    <location>
        <begin position="1"/>
        <end position="10"/>
    </location>
</feature>
<reference evidence="3" key="1">
    <citation type="journal article" date="2024" name="Int. J. Syst. Evol. Microbiol.">
        <title>Methylomarinovum tepidoasis sp. nov., a moderately thermophilic methanotroph of the family Methylothermaceae isolated from a deep-sea hydrothermal field.</title>
        <authorList>
            <person name="Hirayama H."/>
            <person name="Takaki Y."/>
            <person name="Abe M."/>
            <person name="Miyazaki M."/>
            <person name="Uematsu K."/>
            <person name="Matsui Y."/>
            <person name="Takai K."/>
        </authorList>
    </citation>
    <scope>NUCLEOTIDE SEQUENCE [LARGE SCALE GENOMIC DNA]</scope>
    <source>
        <strain evidence="3">IT-9</strain>
    </source>
</reference>
<dbReference type="Pfam" id="PF20572">
    <property type="entry name" value="DUF6781"/>
    <property type="match status" value="1"/>
</dbReference>
<feature type="region of interest" description="Disordered" evidence="1">
    <location>
        <begin position="1"/>
        <end position="39"/>
    </location>
</feature>
<organism evidence="2 3">
    <name type="scientific">Methylomarinovum caldicuralii</name>
    <dbReference type="NCBI Taxonomy" id="438856"/>
    <lineage>
        <taxon>Bacteria</taxon>
        <taxon>Pseudomonadati</taxon>
        <taxon>Pseudomonadota</taxon>
        <taxon>Gammaproteobacteria</taxon>
        <taxon>Methylococcales</taxon>
        <taxon>Methylothermaceae</taxon>
        <taxon>Methylomarinovum</taxon>
    </lineage>
</organism>
<dbReference type="Proteomes" id="UP001321825">
    <property type="component" value="Chromosome"/>
</dbReference>
<gene>
    <name evidence="2" type="ORF">MIT9_P1127</name>
</gene>
<protein>
    <submittedName>
        <fullName evidence="2">Uncharacterized protein</fullName>
    </submittedName>
</protein>
<dbReference type="InterPro" id="IPR046708">
    <property type="entry name" value="DUF6781"/>
</dbReference>
<evidence type="ECO:0000313" key="2">
    <source>
        <dbReference type="EMBL" id="BCX81549.1"/>
    </source>
</evidence>
<dbReference type="RefSeq" id="WP_317706470.1">
    <property type="nucleotide sequence ID" value="NZ_AP024714.1"/>
</dbReference>
<sequence>MSQDNTHESKPQPQAGAESPKAGETPQAESQRQREEAMAWLEASVREAVAKGEDIRETVRRLTVEALSEGRLNAEEVRQVIESVLKGAGAGIEKHGSRAREALEEVLRGLEDGLIKAAEASKLALEEAASRAQEFAEQDVKLALEQLRNLERVYLDTLTEVAKRGSEQFRTILDDLVRHARNSGTAIGEYLAEVMEELPRKLREAGEWGLKAVSESARVAGSQLAAIASGFLAGIADALDRQAKRLGGEDEHRRKS</sequence>
<dbReference type="EMBL" id="AP024714">
    <property type="protein sequence ID" value="BCX81549.1"/>
    <property type="molecule type" value="Genomic_DNA"/>
</dbReference>
<evidence type="ECO:0000256" key="1">
    <source>
        <dbReference type="SAM" id="MobiDB-lite"/>
    </source>
</evidence>